<reference evidence="1 2" key="1">
    <citation type="submission" date="2019-08" db="EMBL/GenBank/DDBJ databases">
        <title>Whole genome of Aphis craccivora.</title>
        <authorList>
            <person name="Voronova N.V."/>
            <person name="Shulinski R.S."/>
            <person name="Bandarenka Y.V."/>
            <person name="Zhorov D.G."/>
            <person name="Warner D."/>
        </authorList>
    </citation>
    <scope>NUCLEOTIDE SEQUENCE [LARGE SCALE GENOMIC DNA]</scope>
    <source>
        <strain evidence="1">180601</strain>
        <tissue evidence="1">Whole Body</tissue>
    </source>
</reference>
<evidence type="ECO:0000313" key="1">
    <source>
        <dbReference type="EMBL" id="KAF0762597.1"/>
    </source>
</evidence>
<proteinExistence type="predicted"/>
<gene>
    <name evidence="1" type="ORF">FWK35_00016144</name>
</gene>
<protein>
    <submittedName>
        <fullName evidence="1">Uncharacterized protein</fullName>
    </submittedName>
</protein>
<dbReference type="AlphaFoldDB" id="A0A6G0YX00"/>
<evidence type="ECO:0000313" key="2">
    <source>
        <dbReference type="Proteomes" id="UP000478052"/>
    </source>
</evidence>
<dbReference type="EMBL" id="VUJU01002096">
    <property type="protein sequence ID" value="KAF0762597.1"/>
    <property type="molecule type" value="Genomic_DNA"/>
</dbReference>
<comment type="caution">
    <text evidence="1">The sequence shown here is derived from an EMBL/GenBank/DDBJ whole genome shotgun (WGS) entry which is preliminary data.</text>
</comment>
<dbReference type="Proteomes" id="UP000478052">
    <property type="component" value="Unassembled WGS sequence"/>
</dbReference>
<organism evidence="1 2">
    <name type="scientific">Aphis craccivora</name>
    <name type="common">Cowpea aphid</name>
    <dbReference type="NCBI Taxonomy" id="307492"/>
    <lineage>
        <taxon>Eukaryota</taxon>
        <taxon>Metazoa</taxon>
        <taxon>Ecdysozoa</taxon>
        <taxon>Arthropoda</taxon>
        <taxon>Hexapoda</taxon>
        <taxon>Insecta</taxon>
        <taxon>Pterygota</taxon>
        <taxon>Neoptera</taxon>
        <taxon>Paraneoptera</taxon>
        <taxon>Hemiptera</taxon>
        <taxon>Sternorrhyncha</taxon>
        <taxon>Aphidomorpha</taxon>
        <taxon>Aphidoidea</taxon>
        <taxon>Aphididae</taxon>
        <taxon>Aphidini</taxon>
        <taxon>Aphis</taxon>
        <taxon>Aphis</taxon>
    </lineage>
</organism>
<sequence>MSVFGFRWKSEYPWCIMEVKSKNFPRVFKKSIFLCGLNLKTNHCKYLKFTPNVYNSVIYIHSNLYKICQNRENLQIKKSGSVKFQSNDRYHCIRKTILNGDDLSA</sequence>
<keyword evidence="2" id="KW-1185">Reference proteome</keyword>
<accession>A0A6G0YX00</accession>
<name>A0A6G0YX00_APHCR</name>